<reference evidence="2" key="1">
    <citation type="submission" date="2023-03" db="EMBL/GenBank/DDBJ databases">
        <title>Massive genome expansion in bonnet fungi (Mycena s.s.) driven by repeated elements and novel gene families across ecological guilds.</title>
        <authorList>
            <consortium name="Lawrence Berkeley National Laboratory"/>
            <person name="Harder C.B."/>
            <person name="Miyauchi S."/>
            <person name="Viragh M."/>
            <person name="Kuo A."/>
            <person name="Thoen E."/>
            <person name="Andreopoulos B."/>
            <person name="Lu D."/>
            <person name="Skrede I."/>
            <person name="Drula E."/>
            <person name="Henrissat B."/>
            <person name="Morin E."/>
            <person name="Kohler A."/>
            <person name="Barry K."/>
            <person name="LaButti K."/>
            <person name="Morin E."/>
            <person name="Salamov A."/>
            <person name="Lipzen A."/>
            <person name="Mereny Z."/>
            <person name="Hegedus B."/>
            <person name="Baldrian P."/>
            <person name="Stursova M."/>
            <person name="Weitz H."/>
            <person name="Taylor A."/>
            <person name="Grigoriev I.V."/>
            <person name="Nagy L.G."/>
            <person name="Martin F."/>
            <person name="Kauserud H."/>
        </authorList>
    </citation>
    <scope>NUCLEOTIDE SEQUENCE</scope>
    <source>
        <strain evidence="2">CBHHK002</strain>
    </source>
</reference>
<keyword evidence="3" id="KW-1185">Reference proteome</keyword>
<evidence type="ECO:0000256" key="1">
    <source>
        <dbReference type="SAM" id="MobiDB-lite"/>
    </source>
</evidence>
<protein>
    <submittedName>
        <fullName evidence="2">Uncharacterized protein</fullName>
    </submittedName>
</protein>
<gene>
    <name evidence="2" type="ORF">DFH08DRAFT_1085962</name>
</gene>
<evidence type="ECO:0000313" key="2">
    <source>
        <dbReference type="EMBL" id="KAJ7320964.1"/>
    </source>
</evidence>
<dbReference type="AlphaFoldDB" id="A0AAD6ZF78"/>
<dbReference type="Proteomes" id="UP001218218">
    <property type="component" value="Unassembled WGS sequence"/>
</dbReference>
<sequence>MSEEPPSSAANLVQPVQQVLLPVAGSPSKSGTENSVSSFLPLSPILATSIADESGSDRVIMIDEIVVKQRARWDYKTNMTLGARREHSGRKTSIDVGDPVFVQD</sequence>
<dbReference type="EMBL" id="JARIHO010000052">
    <property type="protein sequence ID" value="KAJ7320964.1"/>
    <property type="molecule type" value="Genomic_DNA"/>
</dbReference>
<proteinExistence type="predicted"/>
<feature type="region of interest" description="Disordered" evidence="1">
    <location>
        <begin position="85"/>
        <end position="104"/>
    </location>
</feature>
<comment type="caution">
    <text evidence="2">The sequence shown here is derived from an EMBL/GenBank/DDBJ whole genome shotgun (WGS) entry which is preliminary data.</text>
</comment>
<evidence type="ECO:0000313" key="3">
    <source>
        <dbReference type="Proteomes" id="UP001218218"/>
    </source>
</evidence>
<accession>A0AAD6ZF78</accession>
<organism evidence="2 3">
    <name type="scientific">Mycena albidolilacea</name>
    <dbReference type="NCBI Taxonomy" id="1033008"/>
    <lineage>
        <taxon>Eukaryota</taxon>
        <taxon>Fungi</taxon>
        <taxon>Dikarya</taxon>
        <taxon>Basidiomycota</taxon>
        <taxon>Agaricomycotina</taxon>
        <taxon>Agaricomycetes</taxon>
        <taxon>Agaricomycetidae</taxon>
        <taxon>Agaricales</taxon>
        <taxon>Marasmiineae</taxon>
        <taxon>Mycenaceae</taxon>
        <taxon>Mycena</taxon>
    </lineage>
</organism>
<name>A0AAD6ZF78_9AGAR</name>